<reference evidence="1 2" key="1">
    <citation type="submission" date="2017-11" db="EMBL/GenBank/DDBJ databases">
        <title>Reclassification of Bisgaard taxon 5 as Caviibacterium pharyngocola gen. nov., sp. nov.</title>
        <authorList>
            <person name="Christensen H."/>
        </authorList>
    </citation>
    <scope>NUCLEOTIDE SEQUENCE [LARGE SCALE GENOMIC DNA]</scope>
    <source>
        <strain evidence="1 2">7_3</strain>
    </source>
</reference>
<dbReference type="EMBL" id="PHGZ01000002">
    <property type="protein sequence ID" value="PJG84128.1"/>
    <property type="molecule type" value="Genomic_DNA"/>
</dbReference>
<dbReference type="RefSeq" id="WP_100295556.1">
    <property type="nucleotide sequence ID" value="NZ_PHGZ01000002.1"/>
</dbReference>
<protein>
    <submittedName>
        <fullName evidence="1">Uncharacterized protein</fullName>
    </submittedName>
</protein>
<evidence type="ECO:0000313" key="1">
    <source>
        <dbReference type="EMBL" id="PJG84128.1"/>
    </source>
</evidence>
<gene>
    <name evidence="1" type="ORF">CVP04_00415</name>
</gene>
<evidence type="ECO:0000313" key="2">
    <source>
        <dbReference type="Proteomes" id="UP000230282"/>
    </source>
</evidence>
<organism evidence="1 2">
    <name type="scientific">Caviibacterium pharyngocola</name>
    <dbReference type="NCBI Taxonomy" id="28159"/>
    <lineage>
        <taxon>Bacteria</taxon>
        <taxon>Pseudomonadati</taxon>
        <taxon>Pseudomonadota</taxon>
        <taxon>Gammaproteobacteria</taxon>
        <taxon>Pasteurellales</taxon>
        <taxon>Pasteurellaceae</taxon>
        <taxon>Caviibacterium</taxon>
    </lineage>
</organism>
<sequence length="162" mass="19108">MSEQGLITQLKKEIESAYKEKAYLYRQINELHSKIAQIDEKISVYEKTMEYIDPTITLNKTPILAKPRSFRTSIQKLVSQVFKANIERWWMLDELTIEMLKIDRCISVVNVELLTPKICLAVYNVLRKLRAKNMVEQKLLPLQGQVEHFGYIKHSAWRLKQI</sequence>
<keyword evidence="2" id="KW-1185">Reference proteome</keyword>
<dbReference type="OrthoDB" id="9822755at2"/>
<dbReference type="AlphaFoldDB" id="A0A2M8RZ22"/>
<comment type="caution">
    <text evidence="1">The sequence shown here is derived from an EMBL/GenBank/DDBJ whole genome shotgun (WGS) entry which is preliminary data.</text>
</comment>
<dbReference type="Proteomes" id="UP000230282">
    <property type="component" value="Unassembled WGS sequence"/>
</dbReference>
<name>A0A2M8RZ22_9PAST</name>
<proteinExistence type="predicted"/>
<accession>A0A2M8RZ22</accession>